<gene>
    <name evidence="9" type="ORF">JN12_02773</name>
</gene>
<keyword evidence="10" id="KW-1185">Reference proteome</keyword>
<dbReference type="RefSeq" id="WP_145023756.1">
    <property type="nucleotide sequence ID" value="NZ_VLLN01000018.1"/>
</dbReference>
<keyword evidence="6" id="KW-0472">Membrane</keyword>
<evidence type="ECO:0000256" key="8">
    <source>
        <dbReference type="SAM" id="Coils"/>
    </source>
</evidence>
<dbReference type="SUPFAM" id="SSF56954">
    <property type="entry name" value="Outer membrane efflux proteins (OEP)"/>
    <property type="match status" value="1"/>
</dbReference>
<evidence type="ECO:0000313" key="10">
    <source>
        <dbReference type="Proteomes" id="UP000319449"/>
    </source>
</evidence>
<dbReference type="PANTHER" id="PTHR30026">
    <property type="entry name" value="OUTER MEMBRANE PROTEIN TOLC"/>
    <property type="match status" value="1"/>
</dbReference>
<comment type="subcellular location">
    <subcellularLocation>
        <location evidence="1">Cell outer membrane</location>
    </subcellularLocation>
</comment>
<comment type="caution">
    <text evidence="9">The sequence shown here is derived from an EMBL/GenBank/DDBJ whole genome shotgun (WGS) entry which is preliminary data.</text>
</comment>
<dbReference type="AlphaFoldDB" id="A0A562VJM3"/>
<proteinExistence type="inferred from homology"/>
<evidence type="ECO:0000256" key="7">
    <source>
        <dbReference type="ARBA" id="ARBA00023237"/>
    </source>
</evidence>
<dbReference type="GO" id="GO:1990281">
    <property type="term" value="C:efflux pump complex"/>
    <property type="evidence" value="ECO:0007669"/>
    <property type="project" value="TreeGrafter"/>
</dbReference>
<protein>
    <submittedName>
        <fullName evidence="9">Outer membrane protein TolC</fullName>
    </submittedName>
</protein>
<dbReference type="Proteomes" id="UP000319449">
    <property type="component" value="Unassembled WGS sequence"/>
</dbReference>
<name>A0A562VJM3_9BACT</name>
<reference evidence="9 10" key="1">
    <citation type="submission" date="2019-07" db="EMBL/GenBank/DDBJ databases">
        <title>Genomic Encyclopedia of Archaeal and Bacterial Type Strains, Phase II (KMG-II): from individual species to whole genera.</title>
        <authorList>
            <person name="Goeker M."/>
        </authorList>
    </citation>
    <scope>NUCLEOTIDE SEQUENCE [LARGE SCALE GENOMIC DNA]</scope>
    <source>
        <strain evidence="9 10">ATCC BAA-1139</strain>
    </source>
</reference>
<dbReference type="PANTHER" id="PTHR30026:SF21">
    <property type="entry name" value="SLR1270 PROTEIN"/>
    <property type="match status" value="1"/>
</dbReference>
<keyword evidence="8" id="KW-0175">Coiled coil</keyword>
<evidence type="ECO:0000256" key="6">
    <source>
        <dbReference type="ARBA" id="ARBA00023136"/>
    </source>
</evidence>
<dbReference type="InterPro" id="IPR051906">
    <property type="entry name" value="TolC-like"/>
</dbReference>
<accession>A0A562VJM3</accession>
<evidence type="ECO:0000256" key="2">
    <source>
        <dbReference type="ARBA" id="ARBA00007613"/>
    </source>
</evidence>
<dbReference type="Gene3D" id="1.20.1600.10">
    <property type="entry name" value="Outer membrane efflux proteins (OEP)"/>
    <property type="match status" value="1"/>
</dbReference>
<keyword evidence="4" id="KW-1134">Transmembrane beta strand</keyword>
<evidence type="ECO:0000256" key="5">
    <source>
        <dbReference type="ARBA" id="ARBA00022692"/>
    </source>
</evidence>
<feature type="coiled-coil region" evidence="8">
    <location>
        <begin position="402"/>
        <end position="429"/>
    </location>
</feature>
<dbReference type="GO" id="GO:0015288">
    <property type="term" value="F:porin activity"/>
    <property type="evidence" value="ECO:0007669"/>
    <property type="project" value="TreeGrafter"/>
</dbReference>
<evidence type="ECO:0000313" key="9">
    <source>
        <dbReference type="EMBL" id="TWJ18012.1"/>
    </source>
</evidence>
<keyword evidence="5" id="KW-0812">Transmembrane</keyword>
<evidence type="ECO:0000256" key="4">
    <source>
        <dbReference type="ARBA" id="ARBA00022452"/>
    </source>
</evidence>
<dbReference type="Pfam" id="PF02321">
    <property type="entry name" value="OEP"/>
    <property type="match status" value="2"/>
</dbReference>
<keyword evidence="7" id="KW-0998">Cell outer membrane</keyword>
<organism evidence="9 10">
    <name type="scientific">Geobacter argillaceus</name>
    <dbReference type="NCBI Taxonomy" id="345631"/>
    <lineage>
        <taxon>Bacteria</taxon>
        <taxon>Pseudomonadati</taxon>
        <taxon>Thermodesulfobacteriota</taxon>
        <taxon>Desulfuromonadia</taxon>
        <taxon>Geobacterales</taxon>
        <taxon>Geobacteraceae</taxon>
        <taxon>Geobacter</taxon>
    </lineage>
</organism>
<sequence length="443" mass="48935">MHLANSLVLVVSILAPLTVWASDASISLGDAVRQALARNHLLLAASHEQAAATAERSASRSRYLPRLTLEESAVLTNSPTRAFMMRLDEGRFSLAGDLNHPDVTGDFQTAITLEQPLLDFRIGSVVAMAGKEVEKRDLALQRRREDIALKTVNVYLDLQKAKAQAQVAEQAVQDAREHLRLASVRGAAGVGLKSDELRARTFVADQEQQAIVAGNAVQMAMLRLAAVTGTDDGKGLDIAVNYEAPAVAGNRSELERLALENRLELKEMGAEVEKTELGIRNARAAYYPTVHGIARYQQNDRDIPFGRDNDAWLVGATLRWELFDGYKRGHDTEKARAEKRSVEEYRAELRQEIRLQVAESSLRREETGKRLEVSRHAAADAAEGVRLLTRRYESSVSLMVELLDAQTVLNRARAQVAEMEVESARASVQLLHASGMLLKEVMQ</sequence>
<dbReference type="GO" id="GO:0009279">
    <property type="term" value="C:cell outer membrane"/>
    <property type="evidence" value="ECO:0007669"/>
    <property type="project" value="UniProtKB-SubCell"/>
</dbReference>
<evidence type="ECO:0000256" key="3">
    <source>
        <dbReference type="ARBA" id="ARBA00022448"/>
    </source>
</evidence>
<comment type="similarity">
    <text evidence="2">Belongs to the outer membrane factor (OMF) (TC 1.B.17) family.</text>
</comment>
<keyword evidence="3" id="KW-0813">Transport</keyword>
<evidence type="ECO:0000256" key="1">
    <source>
        <dbReference type="ARBA" id="ARBA00004442"/>
    </source>
</evidence>
<dbReference type="OrthoDB" id="13803at2"/>
<dbReference type="EMBL" id="VLLN01000018">
    <property type="protein sequence ID" value="TWJ18012.1"/>
    <property type="molecule type" value="Genomic_DNA"/>
</dbReference>
<dbReference type="InterPro" id="IPR003423">
    <property type="entry name" value="OMP_efflux"/>
</dbReference>
<dbReference type="GO" id="GO:0015562">
    <property type="term" value="F:efflux transmembrane transporter activity"/>
    <property type="evidence" value="ECO:0007669"/>
    <property type="project" value="InterPro"/>
</dbReference>